<keyword evidence="4" id="KW-1185">Reference proteome</keyword>
<dbReference type="EMBL" id="CP018171">
    <property type="protein sequence ID" value="APH74143.1"/>
    <property type="molecule type" value="Genomic_DNA"/>
</dbReference>
<gene>
    <name evidence="3" type="ORF">BSQ44_24300</name>
</gene>
<dbReference type="Proteomes" id="UP000182840">
    <property type="component" value="Chromosome"/>
</dbReference>
<feature type="domain" description="DUF2786" evidence="1">
    <location>
        <begin position="186"/>
        <end position="226"/>
    </location>
</feature>
<dbReference type="InterPro" id="IPR055592">
    <property type="entry name" value="DUF7168"/>
</dbReference>
<reference evidence="4" key="1">
    <citation type="submission" date="2016-11" db="EMBL/GenBank/DDBJ databases">
        <title>Mesorhizobium oceanicum sp. nov., isolated from deep seawater in South China Sea.</title>
        <authorList>
            <person name="Fu G.-Y."/>
        </authorList>
    </citation>
    <scope>NUCLEOTIDE SEQUENCE [LARGE SCALE GENOMIC DNA]</scope>
    <source>
        <strain evidence="4">B7</strain>
    </source>
</reference>
<evidence type="ECO:0000259" key="1">
    <source>
        <dbReference type="Pfam" id="PF10979"/>
    </source>
</evidence>
<evidence type="ECO:0000259" key="2">
    <source>
        <dbReference type="Pfam" id="PF23771"/>
    </source>
</evidence>
<dbReference type="RefSeq" id="WP_072607605.1">
    <property type="nucleotide sequence ID" value="NZ_CP018171.1"/>
</dbReference>
<protein>
    <submittedName>
        <fullName evidence="3">Uncharacterized protein</fullName>
    </submittedName>
</protein>
<accession>A0A1L3SXI7</accession>
<proteinExistence type="predicted"/>
<evidence type="ECO:0000313" key="3">
    <source>
        <dbReference type="EMBL" id="APH74143.1"/>
    </source>
</evidence>
<dbReference type="OrthoDB" id="7259266at2"/>
<dbReference type="STRING" id="1670800.BSQ44_24300"/>
<dbReference type="InterPro" id="IPR024498">
    <property type="entry name" value="DUF2786"/>
</dbReference>
<organism evidence="3 4">
    <name type="scientific">Aquibium oceanicum</name>
    <dbReference type="NCBI Taxonomy" id="1670800"/>
    <lineage>
        <taxon>Bacteria</taxon>
        <taxon>Pseudomonadati</taxon>
        <taxon>Pseudomonadota</taxon>
        <taxon>Alphaproteobacteria</taxon>
        <taxon>Hyphomicrobiales</taxon>
        <taxon>Phyllobacteriaceae</taxon>
        <taxon>Aquibium</taxon>
    </lineage>
</organism>
<dbReference type="Pfam" id="PF10979">
    <property type="entry name" value="DUF2786"/>
    <property type="match status" value="1"/>
</dbReference>
<dbReference type="Pfam" id="PF23771">
    <property type="entry name" value="DUF7168"/>
    <property type="match status" value="1"/>
</dbReference>
<feature type="domain" description="DUF7168" evidence="2">
    <location>
        <begin position="239"/>
        <end position="363"/>
    </location>
</feature>
<name>A0A1L3SXI7_9HYPH</name>
<evidence type="ECO:0000313" key="4">
    <source>
        <dbReference type="Proteomes" id="UP000182840"/>
    </source>
</evidence>
<dbReference type="AlphaFoldDB" id="A0A1L3SXI7"/>
<sequence>MKRFEVRVIETRAYNVTYTIDAENADYAITKAEIGDTIHERTTRCVGVIDRTVEAESITEVGVADEELKEFIKGAHGIVEANSFEYHQLYRNSRTGRFWEENLSGIGRTIGHIDDKPVHVSLRRAFISGRRIVFIDATSQVVDHEMVREWLKRVMPATAFESSGRLNMVDANNFHNVVPMNTELNKVKARIRALSLKTTAHGCTEQEALAAMDKVAELLEVYNLTMSEALLAEETCVEATIDLQRVTRPRWVYIFSTIAAFTQTRAWSNMPDIHFFGYEPDVQLAVYLSETILKAFHTEAKRFRETSPYRWGTIRSKRRLLKAWQLGFFGRLDERLRPMVPQGKGLVLVKQTKVSEELQRLKPNLKLKRCKAKAVRVNAAAYHAGREVGDRVNLNRPLAGAKPDQLLLT</sequence>
<dbReference type="KEGG" id="meso:BSQ44_24300"/>